<gene>
    <name evidence="1" type="ORF">LOK49_LG06G02628</name>
</gene>
<evidence type="ECO:0000313" key="2">
    <source>
        <dbReference type="Proteomes" id="UP001060215"/>
    </source>
</evidence>
<organism evidence="1 2">
    <name type="scientific">Camellia lanceoleosa</name>
    <dbReference type="NCBI Taxonomy" id="1840588"/>
    <lineage>
        <taxon>Eukaryota</taxon>
        <taxon>Viridiplantae</taxon>
        <taxon>Streptophyta</taxon>
        <taxon>Embryophyta</taxon>
        <taxon>Tracheophyta</taxon>
        <taxon>Spermatophyta</taxon>
        <taxon>Magnoliopsida</taxon>
        <taxon>eudicotyledons</taxon>
        <taxon>Gunneridae</taxon>
        <taxon>Pentapetalae</taxon>
        <taxon>asterids</taxon>
        <taxon>Ericales</taxon>
        <taxon>Theaceae</taxon>
        <taxon>Camellia</taxon>
    </lineage>
</organism>
<keyword evidence="2" id="KW-1185">Reference proteome</keyword>
<sequence length="229" mass="25459">MFGDRSYYVGSGLRGEPEDAMDATSSRLERIQNIFTLCGNYREISRDRTPIPVKKRFDSFDPHSSPVKTLDEDSTLKKSSNEISAESLMNKIRDSDELSVDSKENYESLEVSTGGDLVEVYVKWEVSKEHAGKFITTLKVVKDATLADLRKLIEIHLGAEKQAFTFLVLGDPTGAPVSREKEATVHASKLPICNQIRGHLACLRPVKGIQGPNHVPFSPLENILNVTAR</sequence>
<protein>
    <submittedName>
        <fullName evidence="1">Kinesin-like protein KIN-10A</fullName>
    </submittedName>
</protein>
<evidence type="ECO:0000313" key="1">
    <source>
        <dbReference type="EMBL" id="KAI8011905.1"/>
    </source>
</evidence>
<name>A0ACC0HF57_9ERIC</name>
<accession>A0ACC0HF57</accession>
<dbReference type="EMBL" id="CM045762">
    <property type="protein sequence ID" value="KAI8011905.1"/>
    <property type="molecule type" value="Genomic_DNA"/>
</dbReference>
<proteinExistence type="predicted"/>
<dbReference type="Proteomes" id="UP001060215">
    <property type="component" value="Chromosome 5"/>
</dbReference>
<reference evidence="1 2" key="1">
    <citation type="journal article" date="2022" name="Plant J.">
        <title>Chromosome-level genome of Camellia lanceoleosa provides a valuable resource for understanding genome evolution and self-incompatibility.</title>
        <authorList>
            <person name="Gong W."/>
            <person name="Xiao S."/>
            <person name="Wang L."/>
            <person name="Liao Z."/>
            <person name="Chang Y."/>
            <person name="Mo W."/>
            <person name="Hu G."/>
            <person name="Li W."/>
            <person name="Zhao G."/>
            <person name="Zhu H."/>
            <person name="Hu X."/>
            <person name="Ji K."/>
            <person name="Xiang X."/>
            <person name="Song Q."/>
            <person name="Yuan D."/>
            <person name="Jin S."/>
            <person name="Zhang L."/>
        </authorList>
    </citation>
    <scope>NUCLEOTIDE SEQUENCE [LARGE SCALE GENOMIC DNA]</scope>
    <source>
        <strain evidence="1">SQ_2022a</strain>
    </source>
</reference>
<comment type="caution">
    <text evidence="1">The sequence shown here is derived from an EMBL/GenBank/DDBJ whole genome shotgun (WGS) entry which is preliminary data.</text>
</comment>